<organism evidence="2 4">
    <name type="scientific">Streptomyces sanglieri</name>
    <dbReference type="NCBI Taxonomy" id="193460"/>
    <lineage>
        <taxon>Bacteria</taxon>
        <taxon>Bacillati</taxon>
        <taxon>Actinomycetota</taxon>
        <taxon>Actinomycetes</taxon>
        <taxon>Kitasatosporales</taxon>
        <taxon>Streptomycetaceae</taxon>
        <taxon>Streptomyces</taxon>
    </lineage>
</organism>
<dbReference type="EMBL" id="JBHTGL010000014">
    <property type="protein sequence ID" value="MFD0630170.1"/>
    <property type="molecule type" value="Genomic_DNA"/>
</dbReference>
<evidence type="ECO:0000313" key="3">
    <source>
        <dbReference type="EMBL" id="MFD0630235.1"/>
    </source>
</evidence>
<evidence type="ECO:0000313" key="2">
    <source>
        <dbReference type="EMBL" id="MFD0630170.1"/>
    </source>
</evidence>
<evidence type="ECO:0000256" key="1">
    <source>
        <dbReference type="SAM" id="MobiDB-lite"/>
    </source>
</evidence>
<evidence type="ECO:0000313" key="4">
    <source>
        <dbReference type="Proteomes" id="UP001596915"/>
    </source>
</evidence>
<sequence>MPEYYSSIGEAVGAAMQHNIRLAHRSAAPGSDKPLQVRHLPSASADPYSVRGMISRLHEDASPDEVAGIIEEVNGALVGALPELTELVASAADWTRARLDFDDPHHNPTFETWTRLSAAYGMLQDVREQLEVAEDGLAACPAERTDPRHHQMVNVLRSRELLDDVLGAEAAPAPSAARNVDSDRQRAARASSPRAGTSPSTGSPPATAAPPPRLVLPADPAETFRFELPGVPP</sequence>
<dbReference type="Proteomes" id="UP001596915">
    <property type="component" value="Unassembled WGS sequence"/>
</dbReference>
<dbReference type="EMBL" id="JBHTGL010000015">
    <property type="protein sequence ID" value="MFD0630235.1"/>
    <property type="molecule type" value="Genomic_DNA"/>
</dbReference>
<keyword evidence="4" id="KW-1185">Reference proteome</keyword>
<reference evidence="4" key="2">
    <citation type="journal article" date="2019" name="Int. J. Syst. Evol. Microbiol.">
        <title>The Global Catalogue of Microorganisms (GCM) 10K type strain sequencing project: providing services to taxonomists for standard genome sequencing and annotation.</title>
        <authorList>
            <consortium name="The Broad Institute Genomics Platform"/>
            <consortium name="The Broad Institute Genome Sequencing Center for Infectious Disease"/>
            <person name="Wu L."/>
            <person name="Ma J."/>
        </authorList>
    </citation>
    <scope>NUCLEOTIDE SEQUENCE [LARGE SCALE GENOMIC DNA]</scope>
    <source>
        <strain evidence="4">JCM 12607</strain>
    </source>
</reference>
<accession>A0ABW2X9Z8</accession>
<comment type="caution">
    <text evidence="2">The sequence shown here is derived from an EMBL/GenBank/DDBJ whole genome shotgun (WGS) entry which is preliminary data.</text>
</comment>
<proteinExistence type="predicted"/>
<feature type="compositionally biased region" description="Low complexity" evidence="1">
    <location>
        <begin position="188"/>
        <end position="206"/>
    </location>
</feature>
<name>A0ABW2X9Z8_9ACTN</name>
<reference evidence="2" key="1">
    <citation type="journal article" date="2014" name="Int. J. Syst. Evol. Microbiol.">
        <title>Complete genome of a new Firmicutes species belonging to the dominant human colonic microbiota ('Ruminococcus bicirculans') reveals two chromosomes and a selective capacity to utilize plant glucans.</title>
        <authorList>
            <consortium name="NISC Comparative Sequencing Program"/>
            <person name="Wegmann U."/>
            <person name="Louis P."/>
            <person name="Goesmann A."/>
            <person name="Henrissat B."/>
            <person name="Duncan S.H."/>
            <person name="Flint H.J."/>
        </authorList>
    </citation>
    <scope>NUCLEOTIDE SEQUENCE</scope>
    <source>
        <strain evidence="2">JCM 12607</strain>
    </source>
</reference>
<gene>
    <name evidence="2" type="ORF">ACFQ2K_53955</name>
    <name evidence="3" type="ORF">ACFQ2K_54335</name>
</gene>
<protein>
    <submittedName>
        <fullName evidence="2">Uncharacterized protein</fullName>
    </submittedName>
</protein>
<feature type="region of interest" description="Disordered" evidence="1">
    <location>
        <begin position="170"/>
        <end position="233"/>
    </location>
</feature>
<reference evidence="2" key="3">
    <citation type="submission" date="2024-09" db="EMBL/GenBank/DDBJ databases">
        <authorList>
            <person name="Sun Q."/>
            <person name="Mori K."/>
        </authorList>
    </citation>
    <scope>NUCLEOTIDE SEQUENCE</scope>
    <source>
        <strain evidence="2">JCM 12607</strain>
    </source>
</reference>